<dbReference type="Gene3D" id="3.40.50.300">
    <property type="entry name" value="P-loop containing nucleotide triphosphate hydrolases"/>
    <property type="match status" value="1"/>
</dbReference>
<reference evidence="1" key="1">
    <citation type="submission" date="2018-07" db="EMBL/GenBank/DDBJ databases">
        <authorList>
            <person name="Quirk P.G."/>
            <person name="Krulwich T.A."/>
        </authorList>
    </citation>
    <scope>NUCLEOTIDE SEQUENCE</scope>
</reference>
<dbReference type="Proteomes" id="UP000259026">
    <property type="component" value="Segment"/>
</dbReference>
<dbReference type="InterPro" id="IPR027417">
    <property type="entry name" value="P-loop_NTPase"/>
</dbReference>
<proteinExistence type="predicted"/>
<protein>
    <submittedName>
        <fullName evidence="1">Uncharacterized protein</fullName>
    </submittedName>
</protein>
<dbReference type="SUPFAM" id="SSF52540">
    <property type="entry name" value="P-loop containing nucleoside triphosphate hydrolases"/>
    <property type="match status" value="1"/>
</dbReference>
<dbReference type="EMBL" id="MH588545">
    <property type="protein sequence ID" value="AXQ68792.1"/>
    <property type="molecule type" value="Genomic_DNA"/>
</dbReference>
<evidence type="ECO:0000313" key="2">
    <source>
        <dbReference type="Proteomes" id="UP000259026"/>
    </source>
</evidence>
<accession>A0A385ED58</accession>
<name>A0A385ED58_9CAUD</name>
<organism evidence="1 2">
    <name type="scientific">Caulobacter phage CcrPW</name>
    <dbReference type="NCBI Taxonomy" id="2283271"/>
    <lineage>
        <taxon>Viruses</taxon>
        <taxon>Duplodnaviria</taxon>
        <taxon>Heunggongvirae</taxon>
        <taxon>Uroviricota</taxon>
        <taxon>Caudoviricetes</taxon>
        <taxon>Jeanschmidtviridae</taxon>
        <taxon>Colossusvirus</taxon>
        <taxon>Colossusvirus PW</taxon>
    </lineage>
</organism>
<reference evidence="1" key="2">
    <citation type="submission" date="2018-09" db="EMBL/GenBank/DDBJ databases">
        <title>Giant CbK-like Caulobacter bacteriophages have genetically divergent genomes.</title>
        <authorList>
            <person name="Wilson K."/>
            <person name="Ely B."/>
        </authorList>
    </citation>
    <scope>NUCLEOTIDE SEQUENCE [LARGE SCALE GENOMIC DNA]</scope>
</reference>
<sequence length="227" mass="25080">MTKKSRYIAPALAQDVLENSRFFGEDAVFQGTFFEGDERLLIIVGENASGKSLLFRVLAAWAKKDHKVTGITISIRERTDSSVPFRRMFMFGEESEKSTGANSFQVIESGFKNAESGGHGQTLLMLDEPEIGLSDGYARALGEYLGQRALTLTDSCQGLVVVTHSHSLVRGVLAGLKAKPAFVHVGPKPKALDQWVDEPEHRTVEDLTKLGDVALERWRAIQKLMKD</sequence>
<gene>
    <name evidence="1" type="ORF">CcrPW_gp253</name>
</gene>
<evidence type="ECO:0000313" key="1">
    <source>
        <dbReference type="EMBL" id="AXQ68792.1"/>
    </source>
</evidence>
<keyword evidence="2" id="KW-1185">Reference proteome</keyword>